<gene>
    <name evidence="1" type="ORF">GCM10010528_14780</name>
</gene>
<evidence type="ECO:0000313" key="2">
    <source>
        <dbReference type="Proteomes" id="UP001501035"/>
    </source>
</evidence>
<dbReference type="Gene3D" id="2.160.10.10">
    <property type="entry name" value="Hexapeptide repeat proteins"/>
    <property type="match status" value="1"/>
</dbReference>
<name>A0ABP6LAF9_9ACTN</name>
<dbReference type="InterPro" id="IPR047324">
    <property type="entry name" value="LbH_gamma_CA-like"/>
</dbReference>
<keyword evidence="2" id="KW-1185">Reference proteome</keyword>
<accession>A0ABP6LAF9</accession>
<reference evidence="2" key="1">
    <citation type="journal article" date="2019" name="Int. J. Syst. Evol. Microbiol.">
        <title>The Global Catalogue of Microorganisms (GCM) 10K type strain sequencing project: providing services to taxonomists for standard genome sequencing and annotation.</title>
        <authorList>
            <consortium name="The Broad Institute Genomics Platform"/>
            <consortium name="The Broad Institute Genome Sequencing Center for Infectious Disease"/>
            <person name="Wu L."/>
            <person name="Ma J."/>
        </authorList>
    </citation>
    <scope>NUCLEOTIDE SEQUENCE [LARGE SCALE GENOMIC DNA]</scope>
    <source>
        <strain evidence="2">JCM 14234</strain>
    </source>
</reference>
<dbReference type="EMBL" id="BAAAVS010000021">
    <property type="protein sequence ID" value="GAA3035003.1"/>
    <property type="molecule type" value="Genomic_DNA"/>
</dbReference>
<dbReference type="SUPFAM" id="SSF51161">
    <property type="entry name" value="Trimeric LpxA-like enzymes"/>
    <property type="match status" value="1"/>
</dbReference>
<dbReference type="InterPro" id="IPR050484">
    <property type="entry name" value="Transf_Hexapept/Carb_Anhydrase"/>
</dbReference>
<evidence type="ECO:0000313" key="1">
    <source>
        <dbReference type="EMBL" id="GAA3035003.1"/>
    </source>
</evidence>
<sequence>MAIYALGDREPALAADAYVHPDAVVIGNVTLAGGVSVWPGAVLRGDYGSITVGEMTNIQDGTIIHCTMIHPTVIGARCVVGHKAHIEGATIGDDVLVASGSVVLNGATVRSGAIVGAGAVVPFDFEVPARRMALGVPARIRDGYEVPTGHTEVNTAMYFENSKYYRDNLRRVDWADDR</sequence>
<dbReference type="CDD" id="cd04645">
    <property type="entry name" value="LbH_gamma_CA_like"/>
    <property type="match status" value="1"/>
</dbReference>
<dbReference type="PANTHER" id="PTHR13061:SF29">
    <property type="entry name" value="GAMMA CARBONIC ANHYDRASE-LIKE 1, MITOCHONDRIAL-RELATED"/>
    <property type="match status" value="1"/>
</dbReference>
<dbReference type="InterPro" id="IPR011004">
    <property type="entry name" value="Trimer_LpxA-like_sf"/>
</dbReference>
<comment type="caution">
    <text evidence="1">The sequence shown here is derived from an EMBL/GenBank/DDBJ whole genome shotgun (WGS) entry which is preliminary data.</text>
</comment>
<dbReference type="RefSeq" id="WP_290713978.1">
    <property type="nucleotide sequence ID" value="NZ_BAAAVS010000021.1"/>
</dbReference>
<proteinExistence type="predicted"/>
<organism evidence="1 2">
    <name type="scientific">Gordonia defluvii</name>
    <dbReference type="NCBI Taxonomy" id="283718"/>
    <lineage>
        <taxon>Bacteria</taxon>
        <taxon>Bacillati</taxon>
        <taxon>Actinomycetota</taxon>
        <taxon>Actinomycetes</taxon>
        <taxon>Mycobacteriales</taxon>
        <taxon>Gordoniaceae</taxon>
        <taxon>Gordonia</taxon>
    </lineage>
</organism>
<dbReference type="Proteomes" id="UP001501035">
    <property type="component" value="Unassembled WGS sequence"/>
</dbReference>
<dbReference type="PANTHER" id="PTHR13061">
    <property type="entry name" value="DYNACTIN SUBUNIT P25"/>
    <property type="match status" value="1"/>
</dbReference>
<protein>
    <submittedName>
        <fullName evidence="1">Gamma carbonic anhydrase family protein</fullName>
    </submittedName>
</protein>